<evidence type="ECO:0000313" key="3">
    <source>
        <dbReference type="EMBL" id="GIQ80469.1"/>
    </source>
</evidence>
<gene>
    <name evidence="3" type="ORF">KIPB_001271</name>
    <name evidence="4" type="ORF">KIPB_001515</name>
</gene>
<name>A0A9K3GG01_9EUKA</name>
<keyword evidence="2" id="KW-0812">Transmembrane</keyword>
<comment type="caution">
    <text evidence="4">The sequence shown here is derived from an EMBL/GenBank/DDBJ whole genome shotgun (WGS) entry which is preliminary data.</text>
</comment>
<feature type="transmembrane region" description="Helical" evidence="2">
    <location>
        <begin position="208"/>
        <end position="241"/>
    </location>
</feature>
<evidence type="ECO:0000313" key="4">
    <source>
        <dbReference type="EMBL" id="GIQ80681.1"/>
    </source>
</evidence>
<evidence type="ECO:0000256" key="1">
    <source>
        <dbReference type="SAM" id="MobiDB-lite"/>
    </source>
</evidence>
<dbReference type="Proteomes" id="UP000265618">
    <property type="component" value="Unassembled WGS sequence"/>
</dbReference>
<keyword evidence="2" id="KW-0472">Membrane</keyword>
<keyword evidence="2" id="KW-1133">Transmembrane helix</keyword>
<proteinExistence type="predicted"/>
<evidence type="ECO:0000256" key="2">
    <source>
        <dbReference type="SAM" id="Phobius"/>
    </source>
</evidence>
<dbReference type="EMBL" id="BDIP01000219">
    <property type="protein sequence ID" value="GIQ80681.1"/>
    <property type="molecule type" value="Genomic_DNA"/>
</dbReference>
<keyword evidence="5" id="KW-1185">Reference proteome</keyword>
<feature type="transmembrane region" description="Helical" evidence="2">
    <location>
        <begin position="143"/>
        <end position="162"/>
    </location>
</feature>
<feature type="transmembrane region" description="Helical" evidence="2">
    <location>
        <begin position="262"/>
        <end position="281"/>
    </location>
</feature>
<organism evidence="4 5">
    <name type="scientific">Kipferlia bialata</name>
    <dbReference type="NCBI Taxonomy" id="797122"/>
    <lineage>
        <taxon>Eukaryota</taxon>
        <taxon>Metamonada</taxon>
        <taxon>Carpediemonas-like organisms</taxon>
        <taxon>Kipferlia</taxon>
    </lineage>
</organism>
<accession>A0A9K3GG01</accession>
<feature type="region of interest" description="Disordered" evidence="1">
    <location>
        <begin position="29"/>
        <end position="56"/>
    </location>
</feature>
<evidence type="ECO:0000313" key="5">
    <source>
        <dbReference type="Proteomes" id="UP000265618"/>
    </source>
</evidence>
<dbReference type="AlphaFoldDB" id="A0A9K3GG01"/>
<feature type="transmembrane region" description="Helical" evidence="2">
    <location>
        <begin position="287"/>
        <end position="306"/>
    </location>
</feature>
<sequence length="370" mass="40606">MPVAADVVAETDYGLYPFESEEHYALWVEEEREREGENSSDPTGGEEGPGQGVASMTEEHMRRRYFRLMVNSNLAYYPDEPVYRSAAEEAEAETQGDVDGEGQTKETFLTRRLSQWLATASKQLNGVGDFLAPYLPELDIATFWLNTVNALMAVLSLIAPAASRPTVRLFLLISCLTCFAFPLLVVAVEVGTASLPSQLPYLPSFQYLVLALVFIPDGYITVIASVGLSSCLQSVLILPALSARIPALREVQLVRVLSSKRALLMYFSGTVIAAVETLGLLECLCRSLLGVQYTVKLLVYVAFICLRMRDNAVLQGFMHTLKDKVEAIPRVGPVSVKIGELVSHTVSHFVTGSYSQPEVVAEAEPLSEQE</sequence>
<feature type="transmembrane region" description="Helical" evidence="2">
    <location>
        <begin position="169"/>
        <end position="188"/>
    </location>
</feature>
<reference evidence="4" key="1">
    <citation type="submission" date="2016-10" db="EMBL/GenBank/DDBJ databases">
        <authorList>
            <person name="Tanifuji G."/>
            <person name="Kume K."/>
            <person name="Nakayama T."/>
            <person name="Takabayashi S."/>
            <person name="Hashimoto T."/>
        </authorList>
    </citation>
    <scope>NUCLEOTIDE SEQUENCE</scope>
    <source>
        <strain evidence="4">NY0173</strain>
    </source>
</reference>
<reference evidence="4 5" key="2">
    <citation type="journal article" date="2018" name="PLoS ONE">
        <title>The draft genome of Kipferlia bialata reveals reductive genome evolution in fornicate parasites.</title>
        <authorList>
            <person name="Tanifuji G."/>
            <person name="Takabayashi S."/>
            <person name="Kume K."/>
            <person name="Takagi M."/>
            <person name="Nakayama T."/>
            <person name="Kamikawa R."/>
            <person name="Inagaki Y."/>
            <person name="Hashimoto T."/>
        </authorList>
    </citation>
    <scope>NUCLEOTIDE SEQUENCE [LARGE SCALE GENOMIC DNA]</scope>
    <source>
        <strain evidence="4">NY0173</strain>
    </source>
</reference>
<protein>
    <submittedName>
        <fullName evidence="4">Uncharacterized protein</fullName>
    </submittedName>
</protein>
<dbReference type="EMBL" id="BDIP01000176">
    <property type="protein sequence ID" value="GIQ80469.1"/>
    <property type="molecule type" value="Genomic_DNA"/>
</dbReference>